<dbReference type="Proteomes" id="UP000430232">
    <property type="component" value="Unassembled WGS sequence"/>
</dbReference>
<sequence>MKVTIAYLDEPPFGWTEPDGTATGADLDLAGEILRAIGVTRIEHHLTTFSELLPGVAAGRWDMNVPLFVTPERAAMVAFSVPVWGIADGFLVRAGNPRQLTGYASLAARPDARLGIVTGQVQHDSAKAAGVSEHQITLFDRQADAIEAVRAGTVDAYASTALGIRIVAKQAGGALLEAVAHEPAAGRIQRPPLGAFSFSRQNSALLDAVNRQLRSYLGSPEHRARMAAFGLSSAEIDPALR</sequence>
<dbReference type="SUPFAM" id="SSF53850">
    <property type="entry name" value="Periplasmic binding protein-like II"/>
    <property type="match status" value="1"/>
</dbReference>
<dbReference type="SMART" id="SM00062">
    <property type="entry name" value="PBPb"/>
    <property type="match status" value="1"/>
</dbReference>
<accession>A0A6H9STB9</accession>
<gene>
    <name evidence="4" type="ORF">BLA24064_00115</name>
    <name evidence="3" type="ORF">F7R21_02980</name>
</gene>
<reference evidence="3 5" key="1">
    <citation type="submission" date="2019-09" db="EMBL/GenBank/DDBJ databases">
        <title>Draft genome sequences of 48 bacterial type strains from the CCUG.</title>
        <authorList>
            <person name="Tunovic T."/>
            <person name="Pineiro-Iglesias B."/>
            <person name="Unosson C."/>
            <person name="Inganas E."/>
            <person name="Ohlen M."/>
            <person name="Cardew S."/>
            <person name="Jensie-Markopoulos S."/>
            <person name="Salva-Serra F."/>
            <person name="Jaen-Luchoro D."/>
            <person name="Karlsson R."/>
            <person name="Svensson-Stadler L."/>
            <person name="Chun J."/>
            <person name="Moore E."/>
        </authorList>
    </citation>
    <scope>NUCLEOTIDE SEQUENCE [LARGE SCALE GENOMIC DNA]</scope>
    <source>
        <strain evidence="3 5">CCUG 54555</strain>
    </source>
</reference>
<dbReference type="AlphaFoldDB" id="A0A6H9STB9"/>
<evidence type="ECO:0000313" key="3">
    <source>
        <dbReference type="EMBL" id="KAB0644447.1"/>
    </source>
</evidence>
<organism evidence="3 5">
    <name type="scientific">Burkholderia latens</name>
    <dbReference type="NCBI Taxonomy" id="488446"/>
    <lineage>
        <taxon>Bacteria</taxon>
        <taxon>Pseudomonadati</taxon>
        <taxon>Pseudomonadota</taxon>
        <taxon>Betaproteobacteria</taxon>
        <taxon>Burkholderiales</taxon>
        <taxon>Burkholderiaceae</taxon>
        <taxon>Burkholderia</taxon>
        <taxon>Burkholderia cepacia complex</taxon>
    </lineage>
</organism>
<dbReference type="Pfam" id="PF00497">
    <property type="entry name" value="SBP_bac_3"/>
    <property type="match status" value="1"/>
</dbReference>
<feature type="domain" description="Solute-binding protein family 3/N-terminal" evidence="2">
    <location>
        <begin position="2"/>
        <end position="239"/>
    </location>
</feature>
<evidence type="ECO:0000313" key="4">
    <source>
        <dbReference type="EMBL" id="VWB06628.1"/>
    </source>
</evidence>
<keyword evidence="1" id="KW-0732">Signal</keyword>
<dbReference type="PANTHER" id="PTHR35936">
    <property type="entry name" value="MEMBRANE-BOUND LYTIC MUREIN TRANSGLYCOSYLASE F"/>
    <property type="match status" value="1"/>
</dbReference>
<evidence type="ECO:0000313" key="5">
    <source>
        <dbReference type="Proteomes" id="UP000430232"/>
    </source>
</evidence>
<dbReference type="InterPro" id="IPR001638">
    <property type="entry name" value="Solute-binding_3/MltF_N"/>
</dbReference>
<dbReference type="OrthoDB" id="9768183at2"/>
<evidence type="ECO:0000256" key="1">
    <source>
        <dbReference type="ARBA" id="ARBA00022729"/>
    </source>
</evidence>
<keyword evidence="5" id="KW-1185">Reference proteome</keyword>
<dbReference type="Gene3D" id="3.40.190.10">
    <property type="entry name" value="Periplasmic binding protein-like II"/>
    <property type="match status" value="2"/>
</dbReference>
<dbReference type="Proteomes" id="UP000494222">
    <property type="component" value="Unassembled WGS sequence"/>
</dbReference>
<evidence type="ECO:0000313" key="6">
    <source>
        <dbReference type="Proteomes" id="UP000494222"/>
    </source>
</evidence>
<dbReference type="PANTHER" id="PTHR35936:SF17">
    <property type="entry name" value="ARGININE-BINDING EXTRACELLULAR PROTEIN ARTP"/>
    <property type="match status" value="1"/>
</dbReference>
<name>A0A6H9STB9_9BURK</name>
<proteinExistence type="predicted"/>
<protein>
    <submittedName>
        <fullName evidence="4">Amino acid ABC transporter substrate-binding protein</fullName>
    </submittedName>
    <submittedName>
        <fullName evidence="3">Transporter substrate-binding domain-containing protein</fullName>
    </submittedName>
</protein>
<evidence type="ECO:0000259" key="2">
    <source>
        <dbReference type="SMART" id="SM00062"/>
    </source>
</evidence>
<reference evidence="4 6" key="2">
    <citation type="submission" date="2019-09" db="EMBL/GenBank/DDBJ databases">
        <authorList>
            <person name="Depoorter E."/>
        </authorList>
    </citation>
    <scope>NUCLEOTIDE SEQUENCE [LARGE SCALE GENOMIC DNA]</scope>
    <source>
        <strain evidence="4">LMG 24064</strain>
    </source>
</reference>
<dbReference type="GeneID" id="99787384"/>
<dbReference type="EMBL" id="VZOJ01000003">
    <property type="protein sequence ID" value="KAB0644447.1"/>
    <property type="molecule type" value="Genomic_DNA"/>
</dbReference>
<dbReference type="EMBL" id="CABVPL010000001">
    <property type="protein sequence ID" value="VWB06628.1"/>
    <property type="molecule type" value="Genomic_DNA"/>
</dbReference>
<dbReference type="RefSeq" id="WP_151062831.1">
    <property type="nucleotide sequence ID" value="NZ_CABVPL010000001.1"/>
</dbReference>